<dbReference type="InterPro" id="IPR040183">
    <property type="entry name" value="THUMPD1-like"/>
</dbReference>
<evidence type="ECO:0000313" key="1">
    <source>
        <dbReference type="EMBL" id="RVW74307.1"/>
    </source>
</evidence>
<gene>
    <name evidence="1" type="ORF">CK203_053264</name>
</gene>
<accession>A0A438GQ39</accession>
<sequence>MSEEEREEGMKPWEQHSAVISIPRFDYNAPSSLLDHSHSGFLVTCTIKREKSATKEAMPILEKVVLKDLYQFCILSCHLTFLRAEFNSLLVRMGYCEEALHSVLQTAFSHVVFILLLLLDDKIPHGYVGSFSSCSSESLESSDANATTKRRKICTEEIDEECVNSAENKTASNNCGEDGDAGVSSANRDAIVENGHVLSLVKLTRSGLLLFVFPRNNSVDTVDVVSQIIRSLQSGSVKPPLKAPWKFGEMAIGAICKNKEGASSESSYKSLLLECGPFGLKGILKFAVGYNRRGIEETEMKIPKEYSKRLLSGGLKSPELSVLVELLPLSRVPNGSMVVAVSVLPQNLITTKHVSALRHCFLTPKWGIERVSSSCISRNCLHSMTSGFLLDFQKEMLMQNGTAKLIMGGMISSMR</sequence>
<name>A0A438GQ39_VITVI</name>
<evidence type="ECO:0000313" key="2">
    <source>
        <dbReference type="Proteomes" id="UP000288805"/>
    </source>
</evidence>
<comment type="caution">
    <text evidence="1">The sequence shown here is derived from an EMBL/GenBank/DDBJ whole genome shotgun (WGS) entry which is preliminary data.</text>
</comment>
<proteinExistence type="predicted"/>
<dbReference type="EMBL" id="QGNW01000372">
    <property type="protein sequence ID" value="RVW74307.1"/>
    <property type="molecule type" value="Genomic_DNA"/>
</dbReference>
<dbReference type="PANTHER" id="PTHR13452">
    <property type="entry name" value="THUMP DOMAIN CONTAINING PROTEIN 1-RELATED"/>
    <property type="match status" value="1"/>
</dbReference>
<organism evidence="1 2">
    <name type="scientific">Vitis vinifera</name>
    <name type="common">Grape</name>
    <dbReference type="NCBI Taxonomy" id="29760"/>
    <lineage>
        <taxon>Eukaryota</taxon>
        <taxon>Viridiplantae</taxon>
        <taxon>Streptophyta</taxon>
        <taxon>Embryophyta</taxon>
        <taxon>Tracheophyta</taxon>
        <taxon>Spermatophyta</taxon>
        <taxon>Magnoliopsida</taxon>
        <taxon>eudicotyledons</taxon>
        <taxon>Gunneridae</taxon>
        <taxon>Pentapetalae</taxon>
        <taxon>rosids</taxon>
        <taxon>Vitales</taxon>
        <taxon>Vitaceae</taxon>
        <taxon>Viteae</taxon>
        <taxon>Vitis</taxon>
    </lineage>
</organism>
<dbReference type="Proteomes" id="UP000288805">
    <property type="component" value="Unassembled WGS sequence"/>
</dbReference>
<protein>
    <recommendedName>
        <fullName evidence="3">THUMP domain-containing protein</fullName>
    </recommendedName>
</protein>
<dbReference type="AlphaFoldDB" id="A0A438GQ39"/>
<reference evidence="1 2" key="1">
    <citation type="journal article" date="2018" name="PLoS Genet.">
        <title>Population sequencing reveals clonal diversity and ancestral inbreeding in the grapevine cultivar Chardonnay.</title>
        <authorList>
            <person name="Roach M.J."/>
            <person name="Johnson D.L."/>
            <person name="Bohlmann J."/>
            <person name="van Vuuren H.J."/>
            <person name="Jones S.J."/>
            <person name="Pretorius I.S."/>
            <person name="Schmidt S.A."/>
            <person name="Borneman A.R."/>
        </authorList>
    </citation>
    <scope>NUCLEOTIDE SEQUENCE [LARGE SCALE GENOMIC DNA]</scope>
    <source>
        <strain evidence="2">cv. Chardonnay</strain>
        <tissue evidence="1">Leaf</tissue>
    </source>
</reference>
<dbReference type="PANTHER" id="PTHR13452:SF13">
    <property type="entry name" value="OS02G0672400 PROTEIN"/>
    <property type="match status" value="1"/>
</dbReference>
<dbReference type="GO" id="GO:0003723">
    <property type="term" value="F:RNA binding"/>
    <property type="evidence" value="ECO:0007669"/>
    <property type="project" value="InterPro"/>
</dbReference>
<evidence type="ECO:0008006" key="3">
    <source>
        <dbReference type="Google" id="ProtNLM"/>
    </source>
</evidence>
<dbReference type="GO" id="GO:0006400">
    <property type="term" value="P:tRNA modification"/>
    <property type="evidence" value="ECO:0007669"/>
    <property type="project" value="InterPro"/>
</dbReference>